<dbReference type="Proteomes" id="UP000265520">
    <property type="component" value="Unassembled WGS sequence"/>
</dbReference>
<protein>
    <submittedName>
        <fullName evidence="1">Uncharacterized protein</fullName>
    </submittedName>
</protein>
<sequence>MGVTEVIGTGKYLGMPSMIGRNKKAVFGHLKD</sequence>
<feature type="non-terminal residue" evidence="1">
    <location>
        <position position="32"/>
    </location>
</feature>
<proteinExistence type="predicted"/>
<keyword evidence="2" id="KW-1185">Reference proteome</keyword>
<evidence type="ECO:0000313" key="1">
    <source>
        <dbReference type="EMBL" id="MCI66500.1"/>
    </source>
</evidence>
<dbReference type="EMBL" id="LXQA010696692">
    <property type="protein sequence ID" value="MCI66500.1"/>
    <property type="molecule type" value="Genomic_DNA"/>
</dbReference>
<dbReference type="AlphaFoldDB" id="A0A392U201"/>
<comment type="caution">
    <text evidence="1">The sequence shown here is derived from an EMBL/GenBank/DDBJ whole genome shotgun (WGS) entry which is preliminary data.</text>
</comment>
<organism evidence="1 2">
    <name type="scientific">Trifolium medium</name>
    <dbReference type="NCBI Taxonomy" id="97028"/>
    <lineage>
        <taxon>Eukaryota</taxon>
        <taxon>Viridiplantae</taxon>
        <taxon>Streptophyta</taxon>
        <taxon>Embryophyta</taxon>
        <taxon>Tracheophyta</taxon>
        <taxon>Spermatophyta</taxon>
        <taxon>Magnoliopsida</taxon>
        <taxon>eudicotyledons</taxon>
        <taxon>Gunneridae</taxon>
        <taxon>Pentapetalae</taxon>
        <taxon>rosids</taxon>
        <taxon>fabids</taxon>
        <taxon>Fabales</taxon>
        <taxon>Fabaceae</taxon>
        <taxon>Papilionoideae</taxon>
        <taxon>50 kb inversion clade</taxon>
        <taxon>NPAAA clade</taxon>
        <taxon>Hologalegina</taxon>
        <taxon>IRL clade</taxon>
        <taxon>Trifolieae</taxon>
        <taxon>Trifolium</taxon>
    </lineage>
</organism>
<evidence type="ECO:0000313" key="2">
    <source>
        <dbReference type="Proteomes" id="UP000265520"/>
    </source>
</evidence>
<accession>A0A392U201</accession>
<reference evidence="1 2" key="1">
    <citation type="journal article" date="2018" name="Front. Plant Sci.">
        <title>Red Clover (Trifolium pratense) and Zigzag Clover (T. medium) - A Picture of Genomic Similarities and Differences.</title>
        <authorList>
            <person name="Dluhosova J."/>
            <person name="Istvanek J."/>
            <person name="Nedelnik J."/>
            <person name="Repkova J."/>
        </authorList>
    </citation>
    <scope>NUCLEOTIDE SEQUENCE [LARGE SCALE GENOMIC DNA]</scope>
    <source>
        <strain evidence="2">cv. 10/8</strain>
        <tissue evidence="1">Leaf</tissue>
    </source>
</reference>
<name>A0A392U201_9FABA</name>